<organism evidence="6 7">
    <name type="scientific">Catalinimonas alkaloidigena</name>
    <dbReference type="NCBI Taxonomy" id="1075417"/>
    <lineage>
        <taxon>Bacteria</taxon>
        <taxon>Pseudomonadati</taxon>
        <taxon>Bacteroidota</taxon>
        <taxon>Cytophagia</taxon>
        <taxon>Cytophagales</taxon>
        <taxon>Catalimonadaceae</taxon>
        <taxon>Catalinimonas</taxon>
    </lineage>
</organism>
<keyword evidence="4" id="KW-0472">Membrane</keyword>
<dbReference type="InterPro" id="IPR016032">
    <property type="entry name" value="Sig_transdc_resp-reg_C-effctor"/>
</dbReference>
<dbReference type="SUPFAM" id="SSF48452">
    <property type="entry name" value="TPR-like"/>
    <property type="match status" value="2"/>
</dbReference>
<gene>
    <name evidence="6" type="ORF">SAMN05421823_10949</name>
</gene>
<feature type="repeat" description="TPR" evidence="1">
    <location>
        <begin position="236"/>
        <end position="269"/>
    </location>
</feature>
<evidence type="ECO:0000256" key="2">
    <source>
        <dbReference type="SAM" id="Coils"/>
    </source>
</evidence>
<dbReference type="GO" id="GO:0006355">
    <property type="term" value="P:regulation of DNA-templated transcription"/>
    <property type="evidence" value="ECO:0007669"/>
    <property type="project" value="InterPro"/>
</dbReference>
<feature type="repeat" description="TPR" evidence="1">
    <location>
        <begin position="276"/>
        <end position="309"/>
    </location>
</feature>
<feature type="domain" description="HTH luxR-type" evidence="5">
    <location>
        <begin position="491"/>
        <end position="548"/>
    </location>
</feature>
<dbReference type="Pfam" id="PF13424">
    <property type="entry name" value="TPR_12"/>
    <property type="match status" value="3"/>
</dbReference>
<reference evidence="6 7" key="1">
    <citation type="submission" date="2016-10" db="EMBL/GenBank/DDBJ databases">
        <authorList>
            <person name="de Groot N.N."/>
        </authorList>
    </citation>
    <scope>NUCLEOTIDE SEQUENCE [LARGE SCALE GENOMIC DNA]</scope>
    <source>
        <strain evidence="6 7">DSM 25186</strain>
    </source>
</reference>
<dbReference type="InterPro" id="IPR000792">
    <property type="entry name" value="Tscrpt_reg_LuxR_C"/>
</dbReference>
<keyword evidence="6" id="KW-0238">DNA-binding</keyword>
<dbReference type="InterPro" id="IPR036388">
    <property type="entry name" value="WH-like_DNA-bd_sf"/>
</dbReference>
<evidence type="ECO:0000259" key="5">
    <source>
        <dbReference type="SMART" id="SM00421"/>
    </source>
</evidence>
<keyword evidence="4" id="KW-0812">Transmembrane</keyword>
<feature type="transmembrane region" description="Helical" evidence="4">
    <location>
        <begin position="349"/>
        <end position="366"/>
    </location>
</feature>
<dbReference type="GO" id="GO:0003677">
    <property type="term" value="F:DNA binding"/>
    <property type="evidence" value="ECO:0007669"/>
    <property type="project" value="UniProtKB-KW"/>
</dbReference>
<evidence type="ECO:0000313" key="7">
    <source>
        <dbReference type="Proteomes" id="UP000198510"/>
    </source>
</evidence>
<dbReference type="InterPro" id="IPR011990">
    <property type="entry name" value="TPR-like_helical_dom_sf"/>
</dbReference>
<dbReference type="InterPro" id="IPR019734">
    <property type="entry name" value="TPR_rpt"/>
</dbReference>
<feature type="coiled-coil region" evidence="2">
    <location>
        <begin position="379"/>
        <end position="413"/>
    </location>
</feature>
<name>A0A1G9P1M8_9BACT</name>
<dbReference type="PROSITE" id="PS50005">
    <property type="entry name" value="TPR"/>
    <property type="match status" value="5"/>
</dbReference>
<dbReference type="STRING" id="1075417.SAMN05421823_10949"/>
<accession>A0A1G9P1M8</accession>
<dbReference type="Gene3D" id="1.10.10.10">
    <property type="entry name" value="Winged helix-like DNA-binding domain superfamily/Winged helix DNA-binding domain"/>
    <property type="match status" value="1"/>
</dbReference>
<dbReference type="SMART" id="SM00028">
    <property type="entry name" value="TPR"/>
    <property type="match status" value="6"/>
</dbReference>
<proteinExistence type="predicted"/>
<evidence type="ECO:0000256" key="1">
    <source>
        <dbReference type="PROSITE-ProRule" id="PRU00339"/>
    </source>
</evidence>
<keyword evidence="2" id="KW-0175">Coiled coil</keyword>
<sequence>MCCAILCVGIGPAEAQPSDDVARLQAELRQAPPETRARLQNRLAHAYLSFAPDSTYAYARQALSTAEAQGWRDVQAESQQLLGQVLYQQGAFTPALQAYLQAVELYRQVDDRRGQAATYDLLGEIYHYTQQADLAFRAYQEALHLYESLQEAAGQAATLGHLGHWYEKQQQYDEALATQREALSIYQRQQDRAGQAVITENLGSIYEDLQRFDSAYFYFRQSLDNHLATRNHLEATRLYNNLGDIYRKTGQYDDALRLTQQSLAEARALGQRYQERSALRDLGKTHELRGELPQALAYYEEAYQLYQELYSEENARQMARFQALFETEQKDRAIALLERDQQISRLSRYALSGGALLLLLVALLVWNRQRLKIRQNQALLEQNRKLHTTEQELLRAELQNRQWQEERLRYELENRSQSLSQHTVHLIQKNQLLSDLKEEVLSLTKGRPSGGFKQLVHRINQSLQQDQEWEDFQQTFERVHPAFFRELQHRFPELTPAEVRLAALMRLNLDSKDIATLLNISPESLRTFRYRLRKKLNLSGEVSLSGFLQQLGVTPAEPPSHEHREQTLVTLQDDNETLT</sequence>
<feature type="region of interest" description="Disordered" evidence="3">
    <location>
        <begin position="553"/>
        <end position="579"/>
    </location>
</feature>
<dbReference type="SUPFAM" id="SSF46894">
    <property type="entry name" value="C-terminal effector domain of the bipartite response regulators"/>
    <property type="match status" value="1"/>
</dbReference>
<evidence type="ECO:0000313" key="6">
    <source>
        <dbReference type="EMBL" id="SDL92539.1"/>
    </source>
</evidence>
<dbReference type="Gene3D" id="1.25.40.10">
    <property type="entry name" value="Tetratricopeptide repeat domain"/>
    <property type="match status" value="2"/>
</dbReference>
<dbReference type="EMBL" id="FNFO01000009">
    <property type="protein sequence ID" value="SDL92539.1"/>
    <property type="molecule type" value="Genomic_DNA"/>
</dbReference>
<keyword evidence="1" id="KW-0802">TPR repeat</keyword>
<dbReference type="Proteomes" id="UP000198510">
    <property type="component" value="Unassembled WGS sequence"/>
</dbReference>
<feature type="repeat" description="TPR" evidence="1">
    <location>
        <begin position="156"/>
        <end position="189"/>
    </location>
</feature>
<feature type="repeat" description="TPR" evidence="1">
    <location>
        <begin position="116"/>
        <end position="149"/>
    </location>
</feature>
<evidence type="ECO:0000256" key="4">
    <source>
        <dbReference type="SAM" id="Phobius"/>
    </source>
</evidence>
<dbReference type="PANTHER" id="PTHR10098">
    <property type="entry name" value="RAPSYN-RELATED"/>
    <property type="match status" value="1"/>
</dbReference>
<keyword evidence="4" id="KW-1133">Transmembrane helix</keyword>
<feature type="repeat" description="TPR" evidence="1">
    <location>
        <begin position="76"/>
        <end position="109"/>
    </location>
</feature>
<evidence type="ECO:0000256" key="3">
    <source>
        <dbReference type="SAM" id="MobiDB-lite"/>
    </source>
</evidence>
<dbReference type="AlphaFoldDB" id="A0A1G9P1M8"/>
<dbReference type="SMART" id="SM00421">
    <property type="entry name" value="HTH_LUXR"/>
    <property type="match status" value="1"/>
</dbReference>
<protein>
    <submittedName>
        <fullName evidence="6">DNA-binding transcriptional regulator, CsgD family</fullName>
    </submittedName>
</protein>
<keyword evidence="7" id="KW-1185">Reference proteome</keyword>